<comment type="caution">
    <text evidence="2">The sequence shown here is derived from an EMBL/GenBank/DDBJ whole genome shotgun (WGS) entry which is preliminary data.</text>
</comment>
<keyword evidence="3" id="KW-1185">Reference proteome</keyword>
<dbReference type="Proteomes" id="UP000635606">
    <property type="component" value="Unassembled WGS sequence"/>
</dbReference>
<dbReference type="RefSeq" id="WP_203929805.1">
    <property type="nucleotide sequence ID" value="NZ_BOPH01000069.1"/>
</dbReference>
<evidence type="ECO:0000313" key="3">
    <source>
        <dbReference type="Proteomes" id="UP000635606"/>
    </source>
</evidence>
<sequence length="83" mass="8970">MADLRAAARAYREAEKGIESAKAAAEARIRAAREKAEACRTDLHAAMVDAARAGMAQKEIIEVTGYSRERVRSILRAGGIEPD</sequence>
<accession>A0A8J3ZYX2</accession>
<evidence type="ECO:0000313" key="2">
    <source>
        <dbReference type="EMBL" id="GIJ69891.1"/>
    </source>
</evidence>
<name>A0A8J3ZYX2_9ACTN</name>
<protein>
    <submittedName>
        <fullName evidence="2">Uncharacterized protein</fullName>
    </submittedName>
</protein>
<organism evidence="2 3">
    <name type="scientific">Virgisporangium ochraceum</name>
    <dbReference type="NCBI Taxonomy" id="65505"/>
    <lineage>
        <taxon>Bacteria</taxon>
        <taxon>Bacillati</taxon>
        <taxon>Actinomycetota</taxon>
        <taxon>Actinomycetes</taxon>
        <taxon>Micromonosporales</taxon>
        <taxon>Micromonosporaceae</taxon>
        <taxon>Virgisporangium</taxon>
    </lineage>
</organism>
<gene>
    <name evidence="2" type="ORF">Voc01_048080</name>
</gene>
<feature type="coiled-coil region" evidence="1">
    <location>
        <begin position="4"/>
        <end position="42"/>
    </location>
</feature>
<keyword evidence="1" id="KW-0175">Coiled coil</keyword>
<evidence type="ECO:0000256" key="1">
    <source>
        <dbReference type="SAM" id="Coils"/>
    </source>
</evidence>
<reference evidence="2" key="1">
    <citation type="submission" date="2021-01" db="EMBL/GenBank/DDBJ databases">
        <title>Whole genome shotgun sequence of Virgisporangium ochraceum NBRC 16418.</title>
        <authorList>
            <person name="Komaki H."/>
            <person name="Tamura T."/>
        </authorList>
    </citation>
    <scope>NUCLEOTIDE SEQUENCE</scope>
    <source>
        <strain evidence="2">NBRC 16418</strain>
    </source>
</reference>
<dbReference type="EMBL" id="BOPH01000069">
    <property type="protein sequence ID" value="GIJ69891.1"/>
    <property type="molecule type" value="Genomic_DNA"/>
</dbReference>
<dbReference type="AlphaFoldDB" id="A0A8J3ZYX2"/>
<proteinExistence type="predicted"/>